<sequence>NGSFVTLFRASSGSSLEIANLPKLWLSLFLIFCTLLNAPLFFSRMLTPWAKMVTADQNYTEINTTLSMWYTTTQKCARRGHHRLTDAHNVRDEMRLPSDRGAK</sequence>
<accession>A0A1B6IHP0</accession>
<evidence type="ECO:0000256" key="1">
    <source>
        <dbReference type="SAM" id="Phobius"/>
    </source>
</evidence>
<name>A0A1B6IHP0_9HEMI</name>
<keyword evidence="1" id="KW-1133">Transmembrane helix</keyword>
<proteinExistence type="predicted"/>
<feature type="non-terminal residue" evidence="2">
    <location>
        <position position="1"/>
    </location>
</feature>
<dbReference type="EMBL" id="GECU01021279">
    <property type="protein sequence ID" value="JAS86427.1"/>
    <property type="molecule type" value="Transcribed_RNA"/>
</dbReference>
<keyword evidence="1" id="KW-0472">Membrane</keyword>
<reference evidence="2" key="1">
    <citation type="submission" date="2015-11" db="EMBL/GenBank/DDBJ databases">
        <title>De novo transcriptome assembly of four potential Pierce s Disease insect vectors from Arizona vineyards.</title>
        <authorList>
            <person name="Tassone E.E."/>
        </authorList>
    </citation>
    <scope>NUCLEOTIDE SEQUENCE</scope>
</reference>
<keyword evidence="1" id="KW-0812">Transmembrane</keyword>
<evidence type="ECO:0000313" key="2">
    <source>
        <dbReference type="EMBL" id="JAS86427.1"/>
    </source>
</evidence>
<feature type="transmembrane region" description="Helical" evidence="1">
    <location>
        <begin position="24"/>
        <end position="42"/>
    </location>
</feature>
<protein>
    <submittedName>
        <fullName evidence="2">Uncharacterized protein</fullName>
    </submittedName>
</protein>
<feature type="non-terminal residue" evidence="2">
    <location>
        <position position="103"/>
    </location>
</feature>
<gene>
    <name evidence="2" type="ORF">g.51971</name>
</gene>
<organism evidence="2">
    <name type="scientific">Homalodisca liturata</name>
    <dbReference type="NCBI Taxonomy" id="320908"/>
    <lineage>
        <taxon>Eukaryota</taxon>
        <taxon>Metazoa</taxon>
        <taxon>Ecdysozoa</taxon>
        <taxon>Arthropoda</taxon>
        <taxon>Hexapoda</taxon>
        <taxon>Insecta</taxon>
        <taxon>Pterygota</taxon>
        <taxon>Neoptera</taxon>
        <taxon>Paraneoptera</taxon>
        <taxon>Hemiptera</taxon>
        <taxon>Auchenorrhyncha</taxon>
        <taxon>Membracoidea</taxon>
        <taxon>Cicadellidae</taxon>
        <taxon>Cicadellinae</taxon>
        <taxon>Proconiini</taxon>
        <taxon>Homalodisca</taxon>
    </lineage>
</organism>
<dbReference type="AlphaFoldDB" id="A0A1B6IHP0"/>